<feature type="transmembrane region" description="Helical" evidence="1">
    <location>
        <begin position="179"/>
        <end position="198"/>
    </location>
</feature>
<dbReference type="RefSeq" id="WP_110483636.1">
    <property type="nucleotide sequence ID" value="NZ_QJVC01000001.1"/>
</dbReference>
<accession>A0A2V5IW33</accession>
<gene>
    <name evidence="2" type="ORF">CVS30_02010</name>
</gene>
<feature type="transmembrane region" description="Helical" evidence="1">
    <location>
        <begin position="383"/>
        <end position="403"/>
    </location>
</feature>
<protein>
    <submittedName>
        <fullName evidence="2">Uncharacterized protein</fullName>
    </submittedName>
</protein>
<evidence type="ECO:0000313" key="2">
    <source>
        <dbReference type="EMBL" id="PYI40311.1"/>
    </source>
</evidence>
<proteinExistence type="predicted"/>
<evidence type="ECO:0000256" key="1">
    <source>
        <dbReference type="SAM" id="Phobius"/>
    </source>
</evidence>
<keyword evidence="1" id="KW-0812">Transmembrane</keyword>
<dbReference type="EMBL" id="QJVC01000001">
    <property type="protein sequence ID" value="PYI40311.1"/>
    <property type="molecule type" value="Genomic_DNA"/>
</dbReference>
<feature type="transmembrane region" description="Helical" evidence="1">
    <location>
        <begin position="226"/>
        <end position="245"/>
    </location>
</feature>
<comment type="caution">
    <text evidence="2">The sequence shown here is derived from an EMBL/GenBank/DDBJ whole genome shotgun (WGS) entry which is preliminary data.</text>
</comment>
<feature type="transmembrane region" description="Helical" evidence="1">
    <location>
        <begin position="6"/>
        <end position="28"/>
    </location>
</feature>
<feature type="transmembrane region" description="Helical" evidence="1">
    <location>
        <begin position="126"/>
        <end position="159"/>
    </location>
</feature>
<keyword evidence="3" id="KW-1185">Reference proteome</keyword>
<feature type="transmembrane region" description="Helical" evidence="1">
    <location>
        <begin position="82"/>
        <end position="105"/>
    </location>
</feature>
<feature type="transmembrane region" description="Helical" evidence="1">
    <location>
        <begin position="48"/>
        <end position="70"/>
    </location>
</feature>
<dbReference type="OrthoDB" id="4907470at2"/>
<evidence type="ECO:0000313" key="3">
    <source>
        <dbReference type="Proteomes" id="UP000247980"/>
    </source>
</evidence>
<dbReference type="AlphaFoldDB" id="A0A2V5IW33"/>
<organism evidence="2 3">
    <name type="scientific">Arthrobacter psychrolactophilus</name>
    <dbReference type="NCBI Taxonomy" id="92442"/>
    <lineage>
        <taxon>Bacteria</taxon>
        <taxon>Bacillati</taxon>
        <taxon>Actinomycetota</taxon>
        <taxon>Actinomycetes</taxon>
        <taxon>Micrococcales</taxon>
        <taxon>Micrococcaceae</taxon>
        <taxon>Arthrobacter</taxon>
    </lineage>
</organism>
<feature type="transmembrane region" description="Helical" evidence="1">
    <location>
        <begin position="466"/>
        <end position="489"/>
    </location>
</feature>
<dbReference type="Proteomes" id="UP000247980">
    <property type="component" value="Unassembled WGS sequence"/>
</dbReference>
<feature type="transmembrane region" description="Helical" evidence="1">
    <location>
        <begin position="257"/>
        <end position="275"/>
    </location>
</feature>
<keyword evidence="1" id="KW-0472">Membrane</keyword>
<feature type="transmembrane region" description="Helical" evidence="1">
    <location>
        <begin position="423"/>
        <end position="445"/>
    </location>
</feature>
<feature type="transmembrane region" description="Helical" evidence="1">
    <location>
        <begin position="340"/>
        <end position="362"/>
    </location>
</feature>
<name>A0A2V5IW33_9MICC</name>
<keyword evidence="1" id="KW-1133">Transmembrane helix</keyword>
<reference evidence="2 3" key="1">
    <citation type="submission" date="2018-05" db="EMBL/GenBank/DDBJ databases">
        <title>Genetic diversity of glacier-inhabiting Cryobacterium bacteria in China and description of Cryobacterium mengkeensis sp. nov. and Arthrobacter glacialis sp. nov.</title>
        <authorList>
            <person name="Liu Q."/>
            <person name="Xin Y.-H."/>
        </authorList>
    </citation>
    <scope>NUCLEOTIDE SEQUENCE [LARGE SCALE GENOMIC DNA]</scope>
    <source>
        <strain evidence="2 3">B7</strain>
    </source>
</reference>
<feature type="transmembrane region" description="Helical" evidence="1">
    <location>
        <begin position="501"/>
        <end position="522"/>
    </location>
</feature>
<sequence>MFGTNWMERLFFMGMIGVAVTVLAYLALRMFVWSKAAAKSLEYIRRHALWTGLIAWAFSSLAGANRAGIYDPHMFYPTPWHAVPWFAIFAPVVAVVSVHAIGQATRPAPKATKRVAVLEFRKMRDYIPTALGWTAFGVFLFSAAVMLFVATTPGIAAITTPVPGAESPYMAGRMSGGPLALALTLALLLLAAGTLLVMRLITSRRSLEALTPEQNKTLRIIGVNRLLRVSATVASGLATIAGNYLVQPMPGSLTLSYTNWLAVANIAVLVAMLLWKPPFLDSPTENAGYNALYLPARSTKLAAGDGVAVARFSDSFASISPLLGIAGLFVGLLTTKWFGWLGPLTLVVVFILLAHWGLELVLRHNYTRPGNPRNRLLAAVPRGLAIVATTACLALIPALIAVTNINKGGMYDWPGFSRSAPQFLIPLLCALVIIGVTAGAGSVVIRRPGLTNAADQLDRTLRRRSLFRIMRTSAAGLLAVLAAVLINLGTAPTYGGPSADSSLAIVGTAFLVTAAVLCFYPIKGFTPHDFMPTAAHDHSVSR</sequence>
<feature type="transmembrane region" description="Helical" evidence="1">
    <location>
        <begin position="316"/>
        <end position="334"/>
    </location>
</feature>